<dbReference type="InterPro" id="IPR001623">
    <property type="entry name" value="DnaJ_domain"/>
</dbReference>
<dbReference type="SMART" id="SM00271">
    <property type="entry name" value="DnaJ"/>
    <property type="match status" value="1"/>
</dbReference>
<dbReference type="Ensembl" id="ENSOKIT00005050634.1">
    <property type="protein sequence ID" value="ENSOKIP00005048021.1"/>
    <property type="gene ID" value="ENSOKIG00005020188.1"/>
</dbReference>
<dbReference type="PRINTS" id="PR00625">
    <property type="entry name" value="JDOMAIN"/>
</dbReference>
<dbReference type="PANTHER" id="PTHR45255">
    <property type="entry name" value="DNAJ HOMOLOG SUBFAMILY C MEMBER 24"/>
    <property type="match status" value="1"/>
</dbReference>
<evidence type="ECO:0000259" key="3">
    <source>
        <dbReference type="PROSITE" id="PS50076"/>
    </source>
</evidence>
<keyword evidence="2" id="KW-0472">Membrane</keyword>
<dbReference type="SUPFAM" id="SSF46565">
    <property type="entry name" value="Chaperone J-domain"/>
    <property type="match status" value="1"/>
</dbReference>
<dbReference type="InterPro" id="IPR036869">
    <property type="entry name" value="J_dom_sf"/>
</dbReference>
<feature type="transmembrane region" description="Helical" evidence="2">
    <location>
        <begin position="155"/>
        <end position="177"/>
    </location>
</feature>
<evidence type="ECO:0000313" key="5">
    <source>
        <dbReference type="Proteomes" id="UP000694557"/>
    </source>
</evidence>
<dbReference type="AlphaFoldDB" id="A0A8C7GV96"/>
<feature type="domain" description="J" evidence="3">
    <location>
        <begin position="10"/>
        <end position="81"/>
    </location>
</feature>
<keyword evidence="2" id="KW-0812">Transmembrane</keyword>
<dbReference type="Pfam" id="PF00226">
    <property type="entry name" value="DnaJ"/>
    <property type="match status" value="1"/>
</dbReference>
<dbReference type="CDD" id="cd06257">
    <property type="entry name" value="DnaJ"/>
    <property type="match status" value="1"/>
</dbReference>
<protein>
    <submittedName>
        <fullName evidence="4">DnaJ (Hsp40) homolog, subfamily C, member 24</fullName>
    </submittedName>
</protein>
<dbReference type="GeneTree" id="ENSGT00390000005430"/>
<evidence type="ECO:0000256" key="1">
    <source>
        <dbReference type="ARBA" id="ARBA00022833"/>
    </source>
</evidence>
<sequence>MTSERRSQKDWYSILESSPSDMLQDLKQKYQRLALMYHPDKQGPDVTVTEAEEHLHRFIEVDQAWKVLSNQETKRAYDLQLRGKSSSFHSSEESLRGTLQSGSVKKHSLSHNFQYIYTSTLYSHSLMLFQPPSHPSLFFNSSPVIHLNMKHDFSFHYTFGILWFYLFLLVGSCSIKFHSNSPWDHPLLNIE</sequence>
<keyword evidence="5" id="KW-1185">Reference proteome</keyword>
<dbReference type="PANTHER" id="PTHR45255:SF1">
    <property type="entry name" value="DNAJ HOMOLOG SUBFAMILY C MEMBER 24"/>
    <property type="match status" value="1"/>
</dbReference>
<name>A0A8C7GV96_ONCKI</name>
<dbReference type="GO" id="GO:0008198">
    <property type="term" value="F:ferrous iron binding"/>
    <property type="evidence" value="ECO:0007669"/>
    <property type="project" value="TreeGrafter"/>
</dbReference>
<organism evidence="4 5">
    <name type="scientific">Oncorhynchus kisutch</name>
    <name type="common">Coho salmon</name>
    <name type="synonym">Salmo kisutch</name>
    <dbReference type="NCBI Taxonomy" id="8019"/>
    <lineage>
        <taxon>Eukaryota</taxon>
        <taxon>Metazoa</taxon>
        <taxon>Chordata</taxon>
        <taxon>Craniata</taxon>
        <taxon>Vertebrata</taxon>
        <taxon>Euteleostomi</taxon>
        <taxon>Actinopterygii</taxon>
        <taxon>Neopterygii</taxon>
        <taxon>Teleostei</taxon>
        <taxon>Protacanthopterygii</taxon>
        <taxon>Salmoniformes</taxon>
        <taxon>Salmonidae</taxon>
        <taxon>Salmoninae</taxon>
        <taxon>Oncorhynchus</taxon>
    </lineage>
</organism>
<keyword evidence="1" id="KW-0862">Zinc</keyword>
<evidence type="ECO:0000313" key="4">
    <source>
        <dbReference type="Ensembl" id="ENSOKIP00005048021.1"/>
    </source>
</evidence>
<dbReference type="GO" id="GO:0001671">
    <property type="term" value="F:ATPase activator activity"/>
    <property type="evidence" value="ECO:0007669"/>
    <property type="project" value="TreeGrafter"/>
</dbReference>
<accession>A0A8C7GV96</accession>
<gene>
    <name evidence="4" type="primary">dnajc24</name>
</gene>
<reference evidence="4" key="2">
    <citation type="submission" date="2025-09" db="UniProtKB">
        <authorList>
            <consortium name="Ensembl"/>
        </authorList>
    </citation>
    <scope>IDENTIFICATION</scope>
</reference>
<proteinExistence type="predicted"/>
<keyword evidence="2" id="KW-1133">Transmembrane helix</keyword>
<dbReference type="FunFam" id="1.10.287.110:FF:000056">
    <property type="entry name" value="DnaJ (Hsp40) homolog, subfamily C, member 24"/>
    <property type="match status" value="1"/>
</dbReference>
<evidence type="ECO:0000256" key="2">
    <source>
        <dbReference type="SAM" id="Phobius"/>
    </source>
</evidence>
<dbReference type="Proteomes" id="UP000694557">
    <property type="component" value="Unassembled WGS sequence"/>
</dbReference>
<dbReference type="PROSITE" id="PS50076">
    <property type="entry name" value="DNAJ_2"/>
    <property type="match status" value="1"/>
</dbReference>
<dbReference type="Gene3D" id="1.10.287.110">
    <property type="entry name" value="DnaJ domain"/>
    <property type="match status" value="1"/>
</dbReference>
<reference evidence="4" key="1">
    <citation type="submission" date="2025-08" db="UniProtKB">
        <authorList>
            <consortium name="Ensembl"/>
        </authorList>
    </citation>
    <scope>IDENTIFICATION</scope>
</reference>